<evidence type="ECO:0000256" key="5">
    <source>
        <dbReference type="ARBA" id="ARBA00023242"/>
    </source>
</evidence>
<dbReference type="InterPro" id="IPR006458">
    <property type="entry name" value="Ovate_C"/>
</dbReference>
<dbReference type="Gramene" id="Tp57577_TGAC_v2_mRNA21430">
    <property type="protein sequence ID" value="Tp57577_TGAC_v2_mRNA21430"/>
    <property type="gene ID" value="Tp57577_TGAC_v2_gene20718"/>
</dbReference>
<organism evidence="9 10">
    <name type="scientific">Trifolium pratense</name>
    <name type="common">Red clover</name>
    <dbReference type="NCBI Taxonomy" id="57577"/>
    <lineage>
        <taxon>Eukaryota</taxon>
        <taxon>Viridiplantae</taxon>
        <taxon>Streptophyta</taxon>
        <taxon>Embryophyta</taxon>
        <taxon>Tracheophyta</taxon>
        <taxon>Spermatophyta</taxon>
        <taxon>Magnoliopsida</taxon>
        <taxon>eudicotyledons</taxon>
        <taxon>Gunneridae</taxon>
        <taxon>Pentapetalae</taxon>
        <taxon>rosids</taxon>
        <taxon>fabids</taxon>
        <taxon>Fabales</taxon>
        <taxon>Fabaceae</taxon>
        <taxon>Papilionoideae</taxon>
        <taxon>50 kb inversion clade</taxon>
        <taxon>NPAAA clade</taxon>
        <taxon>Hologalegina</taxon>
        <taxon>IRL clade</taxon>
        <taxon>Trifolieae</taxon>
        <taxon>Trifolium</taxon>
    </lineage>
</organism>
<keyword evidence="2 6" id="KW-0678">Repressor</keyword>
<sequence length="302" mass="33707">MVNKKTLNLSSLLKNSELKYSSSWPWPYCHQPKTLSFRAENINNKDDTFKIINSAYLDTSEESLTVSQNSDSTFSKPSFDESKQNDSVETVIRGLSSDRFFFEPDETKSILEANNKVVAVESETTQSLPFKDSVVLSMESRDPYVDFRKSMEEMVETHDVKDWESLQELLCWYLKVNEKNNHGYIVGAFVDLLVGLAFASSSSSFSSSSSSSSRSPSSPLSFYSSSLSSSYSTRCVSCLEGRGDEVDTPSSSLLLEQVREEEEVDTPSSSLLLEQVREEIDHENEVEASESETSISSSSSST</sequence>
<gene>
    <name evidence="9" type="ORF">L195_g043855</name>
</gene>
<reference evidence="9 10" key="1">
    <citation type="journal article" date="2014" name="Am. J. Bot.">
        <title>Genome assembly and annotation for red clover (Trifolium pratense; Fabaceae).</title>
        <authorList>
            <person name="Istvanek J."/>
            <person name="Jaros M."/>
            <person name="Krenek A."/>
            <person name="Repkova J."/>
        </authorList>
    </citation>
    <scope>NUCLEOTIDE SEQUENCE [LARGE SCALE GENOMIC DNA]</scope>
    <source>
        <strain evidence="10">cv. Tatra</strain>
        <tissue evidence="9">Young leaves</tissue>
    </source>
</reference>
<evidence type="ECO:0000256" key="3">
    <source>
        <dbReference type="ARBA" id="ARBA00023015"/>
    </source>
</evidence>
<dbReference type="GO" id="GO:0045892">
    <property type="term" value="P:negative regulation of DNA-templated transcription"/>
    <property type="evidence" value="ECO:0007669"/>
    <property type="project" value="UniProtKB-UniRule"/>
</dbReference>
<feature type="region of interest" description="Disordered" evidence="7">
    <location>
        <begin position="281"/>
        <end position="302"/>
    </location>
</feature>
<dbReference type="InterPro" id="IPR038933">
    <property type="entry name" value="Ovate"/>
</dbReference>
<dbReference type="NCBIfam" id="TIGR01568">
    <property type="entry name" value="A_thal_3678"/>
    <property type="match status" value="1"/>
</dbReference>
<comment type="caution">
    <text evidence="9">The sequence shown here is derived from an EMBL/GenBank/DDBJ whole genome shotgun (WGS) entry which is preliminary data.</text>
</comment>
<evidence type="ECO:0000256" key="4">
    <source>
        <dbReference type="ARBA" id="ARBA00023163"/>
    </source>
</evidence>
<dbReference type="Proteomes" id="UP000236291">
    <property type="component" value="Unassembled WGS sequence"/>
</dbReference>
<dbReference type="AlphaFoldDB" id="A0A2K3MAE6"/>
<dbReference type="STRING" id="57577.A0A2K3MAE6"/>
<dbReference type="PANTHER" id="PTHR33057">
    <property type="entry name" value="TRANSCRIPTION REPRESSOR OFP7-RELATED"/>
    <property type="match status" value="1"/>
</dbReference>
<name>A0A2K3MAE6_TRIPR</name>
<feature type="compositionally biased region" description="Low complexity" evidence="7">
    <location>
        <begin position="291"/>
        <end position="302"/>
    </location>
</feature>
<evidence type="ECO:0000259" key="8">
    <source>
        <dbReference type="PROSITE" id="PS51754"/>
    </source>
</evidence>
<proteinExistence type="predicted"/>
<dbReference type="GO" id="GO:0005634">
    <property type="term" value="C:nucleus"/>
    <property type="evidence" value="ECO:0007669"/>
    <property type="project" value="UniProtKB-SubCell"/>
</dbReference>
<keyword evidence="3 6" id="KW-0805">Transcription regulation</keyword>
<dbReference type="EMBL" id="ASHM01054700">
    <property type="protein sequence ID" value="PNX87760.1"/>
    <property type="molecule type" value="Genomic_DNA"/>
</dbReference>
<accession>A0A2K3MAE6</accession>
<dbReference type="PROSITE" id="PS51754">
    <property type="entry name" value="OVATE"/>
    <property type="match status" value="1"/>
</dbReference>
<evidence type="ECO:0000313" key="10">
    <source>
        <dbReference type="Proteomes" id="UP000236291"/>
    </source>
</evidence>
<evidence type="ECO:0000256" key="6">
    <source>
        <dbReference type="RuleBase" id="RU367028"/>
    </source>
</evidence>
<protein>
    <recommendedName>
        <fullName evidence="6">Transcription repressor</fullName>
    </recommendedName>
    <alternativeName>
        <fullName evidence="6">Ovate family protein</fullName>
    </alternativeName>
</protein>
<keyword evidence="4 6" id="KW-0804">Transcription</keyword>
<evidence type="ECO:0000313" key="9">
    <source>
        <dbReference type="EMBL" id="PNX87760.1"/>
    </source>
</evidence>
<evidence type="ECO:0000256" key="1">
    <source>
        <dbReference type="ARBA" id="ARBA00004123"/>
    </source>
</evidence>
<reference evidence="9 10" key="2">
    <citation type="journal article" date="2017" name="Front. Plant Sci.">
        <title>Gene Classification and Mining of Molecular Markers Useful in Red Clover (Trifolium pratense) Breeding.</title>
        <authorList>
            <person name="Istvanek J."/>
            <person name="Dluhosova J."/>
            <person name="Dluhos P."/>
            <person name="Patkova L."/>
            <person name="Nedelnik J."/>
            <person name="Repkova J."/>
        </authorList>
    </citation>
    <scope>NUCLEOTIDE SEQUENCE [LARGE SCALE GENOMIC DNA]</scope>
    <source>
        <strain evidence="10">cv. Tatra</strain>
        <tissue evidence="9">Young leaves</tissue>
    </source>
</reference>
<dbReference type="PANTHER" id="PTHR33057:SF98">
    <property type="entry name" value="TRANSCRIPTION REPRESSOR OFP18"/>
    <property type="match status" value="1"/>
</dbReference>
<evidence type="ECO:0000256" key="7">
    <source>
        <dbReference type="SAM" id="MobiDB-lite"/>
    </source>
</evidence>
<evidence type="ECO:0000256" key="2">
    <source>
        <dbReference type="ARBA" id="ARBA00022491"/>
    </source>
</evidence>
<feature type="domain" description="OVATE" evidence="8">
    <location>
        <begin position="136"/>
        <end position="195"/>
    </location>
</feature>
<dbReference type="OrthoDB" id="689823at2759"/>
<dbReference type="Pfam" id="PF04844">
    <property type="entry name" value="Ovate"/>
    <property type="match status" value="1"/>
</dbReference>
<keyword evidence="5 6" id="KW-0539">Nucleus</keyword>
<comment type="subcellular location">
    <subcellularLocation>
        <location evidence="1 6">Nucleus</location>
    </subcellularLocation>
</comment>
<comment type="function">
    <text evidence="6">Transcriptional repressor that regulates multiple aspects of plant growth and development.</text>
</comment>